<dbReference type="AlphaFoldDB" id="A0A2W7TPP1"/>
<organism evidence="3 4">
    <name type="scientific">Flavobacterium aquariorum</name>
    <dbReference type="NCBI Taxonomy" id="2217670"/>
    <lineage>
        <taxon>Bacteria</taxon>
        <taxon>Pseudomonadati</taxon>
        <taxon>Bacteroidota</taxon>
        <taxon>Flavobacteriia</taxon>
        <taxon>Flavobacteriales</taxon>
        <taxon>Flavobacteriaceae</taxon>
        <taxon>Flavobacterium</taxon>
    </lineage>
</organism>
<proteinExistence type="inferred from homology"/>
<comment type="caution">
    <text evidence="3">The sequence shown here is derived from an EMBL/GenBank/DDBJ whole genome shotgun (WGS) entry which is preliminary data.</text>
</comment>
<sequence length="140" mass="16293">MITSKSTILINATKQKVWDALTKPELVKKWQYGSDVLTDWKVGSEIRFRVEWDSKIFEQWGKILKIIPNELIKYSLFFPRPDLEDIEENYFIMSYIISESENAVQLEIIKEDNRPGAVEEKESNEGNPVLAALKQIIESN</sequence>
<evidence type="ECO:0000259" key="2">
    <source>
        <dbReference type="Pfam" id="PF08327"/>
    </source>
</evidence>
<dbReference type="Gene3D" id="3.30.530.20">
    <property type="match status" value="1"/>
</dbReference>
<dbReference type="InterPro" id="IPR023393">
    <property type="entry name" value="START-like_dom_sf"/>
</dbReference>
<dbReference type="RefSeq" id="WP_111411284.1">
    <property type="nucleotide sequence ID" value="NZ_QKXH01000012.1"/>
</dbReference>
<accession>A0A2W7TPP1</accession>
<dbReference type="EMBL" id="QKXH01000012">
    <property type="protein sequence ID" value="PZX92221.1"/>
    <property type="molecule type" value="Genomic_DNA"/>
</dbReference>
<dbReference type="Proteomes" id="UP000249177">
    <property type="component" value="Unassembled WGS sequence"/>
</dbReference>
<gene>
    <name evidence="3" type="ORF">DOS84_16935</name>
</gene>
<dbReference type="OrthoDB" id="2355173at2"/>
<keyword evidence="4" id="KW-1185">Reference proteome</keyword>
<dbReference type="SUPFAM" id="SSF55961">
    <property type="entry name" value="Bet v1-like"/>
    <property type="match status" value="1"/>
</dbReference>
<evidence type="ECO:0000256" key="1">
    <source>
        <dbReference type="ARBA" id="ARBA00006817"/>
    </source>
</evidence>
<dbReference type="Pfam" id="PF08327">
    <property type="entry name" value="AHSA1"/>
    <property type="match status" value="1"/>
</dbReference>
<dbReference type="InterPro" id="IPR013538">
    <property type="entry name" value="ASHA1/2-like_C"/>
</dbReference>
<feature type="domain" description="Activator of Hsp90 ATPase homologue 1/2-like C-terminal" evidence="2">
    <location>
        <begin position="11"/>
        <end position="136"/>
    </location>
</feature>
<evidence type="ECO:0000313" key="4">
    <source>
        <dbReference type="Proteomes" id="UP000249177"/>
    </source>
</evidence>
<comment type="similarity">
    <text evidence="1">Belongs to the AHA1 family.</text>
</comment>
<reference evidence="3 4" key="1">
    <citation type="submission" date="2018-06" db="EMBL/GenBank/DDBJ databases">
        <title>Flavobacterium sp IMCC34762, genome.</title>
        <authorList>
            <person name="Joung Y."/>
            <person name="Cho J."/>
            <person name="Song J."/>
        </authorList>
    </citation>
    <scope>NUCLEOTIDE SEQUENCE [LARGE SCALE GENOMIC DNA]</scope>
    <source>
        <strain evidence="3 4">IMCC34762</strain>
    </source>
</reference>
<name>A0A2W7TPP1_9FLAO</name>
<evidence type="ECO:0000313" key="3">
    <source>
        <dbReference type="EMBL" id="PZX92221.1"/>
    </source>
</evidence>
<protein>
    <submittedName>
        <fullName evidence="3">ATPase</fullName>
    </submittedName>
</protein>